<feature type="transmembrane region" description="Helical" evidence="1">
    <location>
        <begin position="297"/>
        <end position="317"/>
    </location>
</feature>
<protein>
    <submittedName>
        <fullName evidence="3">Stage III sporulation protein AE</fullName>
    </submittedName>
</protein>
<evidence type="ECO:0000313" key="4">
    <source>
        <dbReference type="Proteomes" id="UP000223709"/>
    </source>
</evidence>
<feature type="transmembrane region" description="Helical" evidence="1">
    <location>
        <begin position="338"/>
        <end position="358"/>
    </location>
</feature>
<feature type="transmembrane region" description="Helical" evidence="1">
    <location>
        <begin position="270"/>
        <end position="291"/>
    </location>
</feature>
<feature type="signal peptide" evidence="2">
    <location>
        <begin position="1"/>
        <end position="25"/>
    </location>
</feature>
<dbReference type="Pfam" id="PF09546">
    <property type="entry name" value="Spore_III_AE"/>
    <property type="match status" value="1"/>
</dbReference>
<keyword evidence="1" id="KW-1133">Transmembrane helix</keyword>
<keyword evidence="1" id="KW-0472">Membrane</keyword>
<evidence type="ECO:0000313" key="3">
    <source>
        <dbReference type="EMBL" id="ATL88998.1"/>
    </source>
</evidence>
<sequence>MKNWKWWAFLLVGTSLCLCAPTVFAAESAGLHTQLPGAELWQPYLDQSPVDALQVAEDPWSVLQSFCTSSLFQTLRESIRGYAALLLFLLLSAIVSLFLGEEGDHSWCDLVCAGGCGILLWEPLLEIARQLCAQIESWNRFLSGFLPVYAGVLIMGGETSAGAAASGFFLTLLCLLAQALTAFAPPILECFLALSMACCITEQSCLGNLCKAAGTLLQKGLSLTGKLLAALLGFQRISAAQLDRTALRTGQFLTGTIPIVGQSLSDASEAVLAGIQLLKSGLGMAAILILLAEFLPLYLGMLAHLGCVVLCGTLCSLTGNNRGQALLTCFASAVRCMMACIALFFGLAVTGTALLFMLGGV</sequence>
<accession>A0A291T7B7</accession>
<name>A0A291T7B7_9FIRM</name>
<dbReference type="AlphaFoldDB" id="A0A291T7B7"/>
<feature type="transmembrane region" description="Helical" evidence="1">
    <location>
        <begin position="79"/>
        <end position="99"/>
    </location>
</feature>
<organism evidence="3 4">
    <name type="scientific">Faecalibacterium prausnitzii</name>
    <dbReference type="NCBI Taxonomy" id="853"/>
    <lineage>
        <taxon>Bacteria</taxon>
        <taxon>Bacillati</taxon>
        <taxon>Bacillota</taxon>
        <taxon>Clostridia</taxon>
        <taxon>Eubacteriales</taxon>
        <taxon>Oscillospiraceae</taxon>
        <taxon>Faecalibacterium</taxon>
    </lineage>
</organism>
<proteinExistence type="predicted"/>
<dbReference type="EMBL" id="CP023819">
    <property type="protein sequence ID" value="ATL88998.1"/>
    <property type="molecule type" value="Genomic_DNA"/>
</dbReference>
<keyword evidence="1" id="KW-0812">Transmembrane</keyword>
<feature type="chain" id="PRO_5012832682" evidence="2">
    <location>
        <begin position="26"/>
        <end position="361"/>
    </location>
</feature>
<reference evidence="3 4" key="1">
    <citation type="submission" date="2017-10" db="EMBL/GenBank/DDBJ databases">
        <title>Complete Genome Sequence of Faecalibacterium prausnitzii isolated from the gut of healthy adult Indian.</title>
        <authorList>
            <person name="Bag S."/>
            <person name="Ghosh T.S."/>
            <person name="Das B."/>
        </authorList>
    </citation>
    <scope>NUCLEOTIDE SEQUENCE [LARGE SCALE GENOMIC DNA]</scope>
    <source>
        <strain evidence="3 4">Indica</strain>
    </source>
</reference>
<dbReference type="RefSeq" id="WP_098922334.1">
    <property type="nucleotide sequence ID" value="NZ_CP023819.1"/>
</dbReference>
<gene>
    <name evidence="3" type="ORF">CRH10_01035</name>
</gene>
<feature type="transmembrane region" description="Helical" evidence="1">
    <location>
        <begin position="163"/>
        <end position="184"/>
    </location>
</feature>
<evidence type="ECO:0000256" key="2">
    <source>
        <dbReference type="SAM" id="SignalP"/>
    </source>
</evidence>
<dbReference type="InterPro" id="IPR014194">
    <property type="entry name" value="Spore_III_AE"/>
</dbReference>
<keyword evidence="2" id="KW-0732">Signal</keyword>
<evidence type="ECO:0000256" key="1">
    <source>
        <dbReference type="SAM" id="Phobius"/>
    </source>
</evidence>
<dbReference type="Proteomes" id="UP000223709">
    <property type="component" value="Chromosome"/>
</dbReference>
<feature type="transmembrane region" description="Helical" evidence="1">
    <location>
        <begin position="138"/>
        <end position="157"/>
    </location>
</feature>